<gene>
    <name evidence="2" type="ORF">VP01_166g3</name>
</gene>
<dbReference type="Proteomes" id="UP000037035">
    <property type="component" value="Unassembled WGS sequence"/>
</dbReference>
<evidence type="ECO:0000313" key="3">
    <source>
        <dbReference type="Proteomes" id="UP000037035"/>
    </source>
</evidence>
<dbReference type="EMBL" id="LAVV01006470">
    <property type="protein sequence ID" value="KNZ59741.1"/>
    <property type="molecule type" value="Genomic_DNA"/>
</dbReference>
<accession>A0A0L6VG34</accession>
<keyword evidence="3" id="KW-1185">Reference proteome</keyword>
<feature type="transmembrane region" description="Helical" evidence="1">
    <location>
        <begin position="184"/>
        <end position="202"/>
    </location>
</feature>
<keyword evidence="1" id="KW-0472">Membrane</keyword>
<sequence>MDVVVKAKKTLFSYFTNSGFWREHLTNWHKANNVKNTLFKYSSSKIKIFISVCSFLLNSFLVFDVKLNLLSYSIFLHFVLIPLAHFLHAHLLSPLVFTYFLLIIGLSGGCRSVQRDSFIHDFIQKIIATQKTCANLEGGVMACMGVLFFKHGANNLTRRFNCTNPDDLRNTKGKSMLRNLRNPGLIDISLSSCLIFFVLLWNEIKQLKLKFKDITPSEMVWHVQPVLTPNRFREFLLNCFKLKATEFELKNQLSLKIKMKTNPHQI</sequence>
<reference evidence="2 3" key="1">
    <citation type="submission" date="2015-08" db="EMBL/GenBank/DDBJ databases">
        <title>Next Generation Sequencing and Analysis of the Genome of Puccinia sorghi L Schw, the Causal Agent of Maize Common Rust.</title>
        <authorList>
            <person name="Rochi L."/>
            <person name="Burguener G."/>
            <person name="Darino M."/>
            <person name="Turjanski A."/>
            <person name="Kreff E."/>
            <person name="Dieguez M.J."/>
            <person name="Sacco F."/>
        </authorList>
    </citation>
    <scope>NUCLEOTIDE SEQUENCE [LARGE SCALE GENOMIC DNA]</scope>
    <source>
        <strain evidence="2 3">RO10H11247</strain>
    </source>
</reference>
<keyword evidence="1" id="KW-0812">Transmembrane</keyword>
<evidence type="ECO:0000313" key="2">
    <source>
        <dbReference type="EMBL" id="KNZ59741.1"/>
    </source>
</evidence>
<keyword evidence="1" id="KW-1133">Transmembrane helix</keyword>
<dbReference type="VEuPathDB" id="FungiDB:VP01_166g3"/>
<protein>
    <submittedName>
        <fullName evidence="2">Uncharacterized protein</fullName>
    </submittedName>
</protein>
<organism evidence="2 3">
    <name type="scientific">Puccinia sorghi</name>
    <dbReference type="NCBI Taxonomy" id="27349"/>
    <lineage>
        <taxon>Eukaryota</taxon>
        <taxon>Fungi</taxon>
        <taxon>Dikarya</taxon>
        <taxon>Basidiomycota</taxon>
        <taxon>Pucciniomycotina</taxon>
        <taxon>Pucciniomycetes</taxon>
        <taxon>Pucciniales</taxon>
        <taxon>Pucciniaceae</taxon>
        <taxon>Puccinia</taxon>
    </lineage>
</organism>
<name>A0A0L6VG34_9BASI</name>
<comment type="caution">
    <text evidence="2">The sequence shown here is derived from an EMBL/GenBank/DDBJ whole genome shotgun (WGS) entry which is preliminary data.</text>
</comment>
<proteinExistence type="predicted"/>
<feature type="transmembrane region" description="Helical" evidence="1">
    <location>
        <begin position="95"/>
        <end position="114"/>
    </location>
</feature>
<evidence type="ECO:0000256" key="1">
    <source>
        <dbReference type="SAM" id="Phobius"/>
    </source>
</evidence>
<dbReference type="AlphaFoldDB" id="A0A0L6VG34"/>